<dbReference type="InterPro" id="IPR038416">
    <property type="entry name" value="Ribosom_S30AE_C_sf"/>
</dbReference>
<dbReference type="HAMAP" id="MF_00839">
    <property type="entry name" value="HPF"/>
    <property type="match status" value="1"/>
</dbReference>
<sequence length="214" mass="24310">MTVDVDFVAHGVSLKDAFREHAQQRVERLESLAEGLDELEVKVTKVSHHRHSENTMRVEVTARGAGRVVRTLADDDDKQAAFDRAFGRLTQRLRRLRDRRKDRRRQRPVSEITEPVPVVEPGMSLVEQVLAARREEQQQAGEPVPEAPSSPVTIRQKSFPVVAMSVAEAVDAMELVGHDFYLFRDERTGRDAVVYRRRGWEYGVISLDDEPAAS</sequence>
<feature type="domain" description="Sigma 54 modulation/S30EA ribosomal protein C-terminal" evidence="3">
    <location>
        <begin position="151"/>
        <end position="204"/>
    </location>
</feature>
<organism evidence="4 5">
    <name type="scientific">Micrococcus cohnii</name>
    <dbReference type="NCBI Taxonomy" id="993416"/>
    <lineage>
        <taxon>Bacteria</taxon>
        <taxon>Bacillati</taxon>
        <taxon>Actinomycetota</taxon>
        <taxon>Actinomycetes</taxon>
        <taxon>Micrococcales</taxon>
        <taxon>Micrococcaceae</taxon>
        <taxon>Micrococcus</taxon>
    </lineage>
</organism>
<evidence type="ECO:0000259" key="3">
    <source>
        <dbReference type="Pfam" id="PF16321"/>
    </source>
</evidence>
<comment type="similarity">
    <text evidence="2">Belongs to the HPF/YfiA ribosome-associated protein family. Long HPF subfamily.</text>
</comment>
<dbReference type="NCBIfam" id="TIGR00741">
    <property type="entry name" value="yfiA"/>
    <property type="match status" value="1"/>
</dbReference>
<dbReference type="PANTHER" id="PTHR33231">
    <property type="entry name" value="30S RIBOSOMAL PROTEIN"/>
    <property type="match status" value="1"/>
</dbReference>
<dbReference type="AlphaFoldDB" id="A0A7W7GNX5"/>
<comment type="subcellular location">
    <subcellularLocation>
        <location evidence="2">Cytoplasm</location>
    </subcellularLocation>
</comment>
<accession>A0A7W7GNX5</accession>
<reference evidence="4 5" key="1">
    <citation type="submission" date="2020-08" db="EMBL/GenBank/DDBJ databases">
        <title>Sequencing the genomes of 1000 actinobacteria strains.</title>
        <authorList>
            <person name="Klenk H.-P."/>
        </authorList>
    </citation>
    <scope>NUCLEOTIDE SEQUENCE [LARGE SCALE GENOMIC DNA]</scope>
    <source>
        <strain evidence="4 5">DSM 23974</strain>
    </source>
</reference>
<dbReference type="Gene3D" id="3.30.505.50">
    <property type="entry name" value="Sigma 54 modulation/S30EA ribosomal protein, C-terminal domain"/>
    <property type="match status" value="1"/>
</dbReference>
<dbReference type="RefSeq" id="WP_158496755.1">
    <property type="nucleotide sequence ID" value="NZ_JACHNA010000001.1"/>
</dbReference>
<dbReference type="InterPro" id="IPR034694">
    <property type="entry name" value="HPF_long/plastid"/>
</dbReference>
<comment type="function">
    <text evidence="2">Required for dimerization of active 70S ribosomes into 100S ribosomes in stationary phase; 100S ribosomes are translationally inactive and sometimes present during exponential growth.</text>
</comment>
<keyword evidence="2" id="KW-0963">Cytoplasm</keyword>
<comment type="caution">
    <text evidence="4">The sequence shown here is derived from an EMBL/GenBank/DDBJ whole genome shotgun (WGS) entry which is preliminary data.</text>
</comment>
<name>A0A7W7GNX5_9MICC</name>
<dbReference type="Proteomes" id="UP000540191">
    <property type="component" value="Unassembled WGS sequence"/>
</dbReference>
<dbReference type="GO" id="GO:0045900">
    <property type="term" value="P:negative regulation of translational elongation"/>
    <property type="evidence" value="ECO:0007669"/>
    <property type="project" value="TreeGrafter"/>
</dbReference>
<dbReference type="EMBL" id="JACHNA010000001">
    <property type="protein sequence ID" value="MBB4735521.1"/>
    <property type="molecule type" value="Genomic_DNA"/>
</dbReference>
<dbReference type="GO" id="GO:0043024">
    <property type="term" value="F:ribosomal small subunit binding"/>
    <property type="evidence" value="ECO:0007669"/>
    <property type="project" value="TreeGrafter"/>
</dbReference>
<proteinExistence type="inferred from homology"/>
<evidence type="ECO:0000256" key="1">
    <source>
        <dbReference type="ARBA" id="ARBA00022845"/>
    </source>
</evidence>
<dbReference type="SUPFAM" id="SSF69754">
    <property type="entry name" value="Ribosome binding protein Y (YfiA homologue)"/>
    <property type="match status" value="1"/>
</dbReference>
<evidence type="ECO:0000256" key="2">
    <source>
        <dbReference type="HAMAP-Rule" id="MF_00839"/>
    </source>
</evidence>
<evidence type="ECO:0000313" key="5">
    <source>
        <dbReference type="Proteomes" id="UP000540191"/>
    </source>
</evidence>
<dbReference type="PANTHER" id="PTHR33231:SF1">
    <property type="entry name" value="30S RIBOSOMAL PROTEIN"/>
    <property type="match status" value="1"/>
</dbReference>
<dbReference type="Pfam" id="PF16321">
    <property type="entry name" value="Ribosom_S30AE_C"/>
    <property type="match status" value="1"/>
</dbReference>
<dbReference type="Gene3D" id="3.30.160.100">
    <property type="entry name" value="Ribosome hibernation promotion factor-like"/>
    <property type="match status" value="1"/>
</dbReference>
<comment type="subunit">
    <text evidence="2">Interacts with 100S ribosomes.</text>
</comment>
<dbReference type="InterPro" id="IPR050574">
    <property type="entry name" value="HPF/YfiA_ribosome-assoc"/>
</dbReference>
<keyword evidence="1 2" id="KW-0810">Translation regulation</keyword>
<dbReference type="InterPro" id="IPR032528">
    <property type="entry name" value="Ribosom_S30AE_C"/>
</dbReference>
<dbReference type="InterPro" id="IPR036567">
    <property type="entry name" value="RHF-like"/>
</dbReference>
<gene>
    <name evidence="2" type="primary">hpf</name>
    <name evidence="4" type="ORF">HDA30_001029</name>
</gene>
<keyword evidence="5" id="KW-1185">Reference proteome</keyword>
<dbReference type="GO" id="GO:0022627">
    <property type="term" value="C:cytosolic small ribosomal subunit"/>
    <property type="evidence" value="ECO:0007669"/>
    <property type="project" value="TreeGrafter"/>
</dbReference>
<dbReference type="Pfam" id="PF02482">
    <property type="entry name" value="Ribosomal_S30AE"/>
    <property type="match status" value="1"/>
</dbReference>
<protein>
    <recommendedName>
        <fullName evidence="2">Ribosome hibernation promoting factor</fullName>
        <shortName evidence="2">HPF</shortName>
    </recommendedName>
</protein>
<evidence type="ECO:0000313" key="4">
    <source>
        <dbReference type="EMBL" id="MBB4735521.1"/>
    </source>
</evidence>
<dbReference type="InterPro" id="IPR003489">
    <property type="entry name" value="RHF/RaiA"/>
</dbReference>